<dbReference type="GO" id="GO:0019867">
    <property type="term" value="C:outer membrane"/>
    <property type="evidence" value="ECO:0007669"/>
    <property type="project" value="InterPro"/>
</dbReference>
<evidence type="ECO:0000313" key="5">
    <source>
        <dbReference type="Proteomes" id="UP000184694"/>
    </source>
</evidence>
<dbReference type="InterPro" id="IPR036709">
    <property type="entry name" value="Autotransporte_beta_dom_sf"/>
</dbReference>
<sequence>MQHAMTMLKTTAWTIKSILLVIALISSYPISATAAVADQHVTDPFDPPAYAKEITEPYTTSTNYWGLFFDNQGADAPKSYKIASSIAYDELSLDENNTTLYGIQNQFLNMALDVSKCIQITATGAGTTTSGTVSLIGIDSVADITTSSDASMVIIGKGADAQGAGGITVPAVHAIVKGIQTTGDGARLTLNGNITVEAHGGCSETEGYAETNAQATGILHAGSSGEIINSGTLNVKAYGGTSTKRKANARACGIESTGSSMRITNRGNIHVDGRGGNTTSSKTDAHAGVEAYGISGKSDVVNYGDISVYAKSGSGQTSITDIVGIQGATIENHGNVIVKSVSGTSNNFSASDSVSGLSSTGSIINKGRVIVFSKGGRTLAFGLTKPINLFVLGLQSGEGRFENTGDITLTAIGDSCDATTVIAYQIGTIGYGVATSASSIVNSGTIDVHVVGGAYNVDNGGAPTPADAIGIVARNDATLHSSGLIRVAAEMNPSITASIAPEEQQLSACQVKTEGHLKITGYAMELGHDQDEFNHMYQGTISSGTSGSVTFDNAKLYLYLTDDYKNGVYDIPRLWKQETEDQKAANPNQFASLKSVNVPPGVKAKLFSGSAAVPQRIGLSYEPKVSTPLKQALISMELENQIQSIIHDDLAGRMMFSVLPDATPQQSDSPDGYGVSSASSTMVASLSNPNILPVMTAKQTNRHSLFMRPVYVNSNDSASSGYDSNTYGFVLGYNYNVNEELNNCYVGFHAGYTRGDIRYTGEDYGKRKEFVDTFYGGVHGIKRFNSNVLLSGEASFFYVDSDMTDDNPTNRETARYDSVSIRAEADLGYLWTINGYNIIPEVGLQYVWQHRDPFTTDNIDSADITYGTMDNHELYGNARLKWTKQFVAAGDWRITPLVGVGITQVLTDGEISNTMRLGNETQLVVDQDENTTFTPEANITVAKDNYYATAGYTGGFGGTTKNNLFWLQLGVSF</sequence>
<dbReference type="PROSITE" id="PS51208">
    <property type="entry name" value="AUTOTRANSPORTER"/>
    <property type="match status" value="1"/>
</dbReference>
<feature type="region of interest" description="Disordered" evidence="1">
    <location>
        <begin position="264"/>
        <end position="283"/>
    </location>
</feature>
<evidence type="ECO:0000259" key="3">
    <source>
        <dbReference type="PROSITE" id="PS51208"/>
    </source>
</evidence>
<reference evidence="5" key="1">
    <citation type="submission" date="2016-11" db="EMBL/GenBank/DDBJ databases">
        <authorList>
            <person name="Varghese N."/>
            <person name="Submissions S."/>
        </authorList>
    </citation>
    <scope>NUCLEOTIDE SEQUENCE [LARGE SCALE GENOMIC DNA]</scope>
    <source>
        <strain evidence="5">DSM 17456</strain>
    </source>
</reference>
<organism evidence="4 5">
    <name type="scientific">Halodesulfovibrio marinisediminis DSM 17456</name>
    <dbReference type="NCBI Taxonomy" id="1121457"/>
    <lineage>
        <taxon>Bacteria</taxon>
        <taxon>Pseudomonadati</taxon>
        <taxon>Thermodesulfobacteriota</taxon>
        <taxon>Desulfovibrionia</taxon>
        <taxon>Desulfovibrionales</taxon>
        <taxon>Desulfovibrionaceae</taxon>
        <taxon>Halodesulfovibrio</taxon>
    </lineage>
</organism>
<keyword evidence="5" id="KW-1185">Reference proteome</keyword>
<dbReference type="Pfam" id="PF03797">
    <property type="entry name" value="Autotransporter"/>
    <property type="match status" value="1"/>
</dbReference>
<proteinExistence type="predicted"/>
<dbReference type="InterPro" id="IPR005546">
    <property type="entry name" value="Autotransporte_beta"/>
</dbReference>
<dbReference type="AlphaFoldDB" id="A0A1N6GVP6"/>
<evidence type="ECO:0000256" key="1">
    <source>
        <dbReference type="SAM" id="MobiDB-lite"/>
    </source>
</evidence>
<protein>
    <submittedName>
        <fullName evidence="4">Outer membrane autotransporter barrel domain-containing protein</fullName>
    </submittedName>
</protein>
<feature type="chain" id="PRO_5012523265" evidence="2">
    <location>
        <begin position="35"/>
        <end position="973"/>
    </location>
</feature>
<gene>
    <name evidence="4" type="ORF">SAMN02745161_1832</name>
</gene>
<dbReference type="SUPFAM" id="SSF103515">
    <property type="entry name" value="Autotransporter"/>
    <property type="match status" value="1"/>
</dbReference>
<dbReference type="NCBIfam" id="TIGR01414">
    <property type="entry name" value="autotrans_barl"/>
    <property type="match status" value="1"/>
</dbReference>
<keyword evidence="2" id="KW-0732">Signal</keyword>
<feature type="signal peptide" evidence="2">
    <location>
        <begin position="1"/>
        <end position="34"/>
    </location>
</feature>
<evidence type="ECO:0000256" key="2">
    <source>
        <dbReference type="SAM" id="SignalP"/>
    </source>
</evidence>
<evidence type="ECO:0000313" key="4">
    <source>
        <dbReference type="EMBL" id="SIO11598.1"/>
    </source>
</evidence>
<dbReference type="InterPro" id="IPR006315">
    <property type="entry name" value="OM_autotransptr_brl_dom"/>
</dbReference>
<name>A0A1N6GVP6_9BACT</name>
<dbReference type="OrthoDB" id="5431911at2"/>
<feature type="domain" description="Autotransporter" evidence="3">
    <location>
        <begin position="698"/>
        <end position="973"/>
    </location>
</feature>
<dbReference type="Gene3D" id="2.40.128.130">
    <property type="entry name" value="Autotransporter beta-domain"/>
    <property type="match status" value="1"/>
</dbReference>
<accession>A0A1N6GVP6</accession>
<dbReference type="Proteomes" id="UP000184694">
    <property type="component" value="Unassembled WGS sequence"/>
</dbReference>
<dbReference type="RefSeq" id="WP_074216631.1">
    <property type="nucleotide sequence ID" value="NZ_FSRG01000005.1"/>
</dbReference>
<dbReference type="SMART" id="SM00869">
    <property type="entry name" value="Autotransporter"/>
    <property type="match status" value="1"/>
</dbReference>
<dbReference type="EMBL" id="FSRG01000005">
    <property type="protein sequence ID" value="SIO11598.1"/>
    <property type="molecule type" value="Genomic_DNA"/>
</dbReference>